<dbReference type="Pfam" id="PF08432">
    <property type="entry name" value="Vfa1"/>
    <property type="match status" value="1"/>
</dbReference>
<protein>
    <recommendedName>
        <fullName evidence="5">VPS4-associated protein 1</fullName>
    </recommendedName>
</protein>
<evidence type="ECO:0000256" key="1">
    <source>
        <dbReference type="SAM" id="Coils"/>
    </source>
</evidence>
<dbReference type="PANTHER" id="PTHR28218:SF1">
    <property type="entry name" value="VPS4-ASSOCIATED PROTEIN 1"/>
    <property type="match status" value="1"/>
</dbReference>
<dbReference type="STRING" id="1071381.G8BWU9"/>
<sequence>MINKYKANKVALKDAKSCIVCHRLSQVCLFNETGPDWFYSCPVHLENNAMLARPIYSKEYNDALSEMKQLKQQIGVLESKGRESWDGWVANIFSKKKVDANVTNSGTEVDNGKEGSSEESAETSQNDSTLDLSALKKKYDGMLDQIAQMQKNNKLYELSNLMFQNRVEIKRRQDNLLAQKKQEEKNFTNTQPEEILQNFSFPSVPKDIK</sequence>
<dbReference type="eggNOG" id="ENOG502RW3H">
    <property type="taxonomic scope" value="Eukaryota"/>
</dbReference>
<dbReference type="OrthoDB" id="2158714at2759"/>
<evidence type="ECO:0008006" key="5">
    <source>
        <dbReference type="Google" id="ProtNLM"/>
    </source>
</evidence>
<evidence type="ECO:0000313" key="3">
    <source>
        <dbReference type="EMBL" id="CCE64253.1"/>
    </source>
</evidence>
<dbReference type="KEGG" id="tpf:TPHA_0H00430"/>
<reference evidence="3 4" key="1">
    <citation type="journal article" date="2011" name="Proc. Natl. Acad. Sci. U.S.A.">
        <title>Evolutionary erosion of yeast sex chromosomes by mating-type switching accidents.</title>
        <authorList>
            <person name="Gordon J.L."/>
            <person name="Armisen D."/>
            <person name="Proux-Wera E."/>
            <person name="Oheigeartaigh S.S."/>
            <person name="Byrne K.P."/>
            <person name="Wolfe K.H."/>
        </authorList>
    </citation>
    <scope>NUCLEOTIDE SEQUENCE [LARGE SCALE GENOMIC DNA]</scope>
    <source>
        <strain evidence="4">ATCC 24235 / CBS 4417 / NBRC 1672 / NRRL Y-8282 / UCD 70-5</strain>
    </source>
</reference>
<gene>
    <name evidence="3" type="primary">TPHA0H00430</name>
    <name evidence="3" type="ordered locus">TPHA_0H00430</name>
</gene>
<name>G8BWU9_TETPH</name>
<dbReference type="PANTHER" id="PTHR28218">
    <property type="entry name" value="VPS4-ASSOCIATED PROTEIN 1"/>
    <property type="match status" value="1"/>
</dbReference>
<feature type="region of interest" description="Disordered" evidence="2">
    <location>
        <begin position="103"/>
        <end position="129"/>
    </location>
</feature>
<keyword evidence="4" id="KW-1185">Reference proteome</keyword>
<dbReference type="GeneID" id="11534153"/>
<dbReference type="HOGENOM" id="CLU_088285_2_1_1"/>
<dbReference type="GO" id="GO:0005768">
    <property type="term" value="C:endosome"/>
    <property type="evidence" value="ECO:0007669"/>
    <property type="project" value="EnsemblFungi"/>
</dbReference>
<dbReference type="Proteomes" id="UP000005666">
    <property type="component" value="Chromosome 8"/>
</dbReference>
<dbReference type="GO" id="GO:0001671">
    <property type="term" value="F:ATPase activator activity"/>
    <property type="evidence" value="ECO:0007669"/>
    <property type="project" value="EnsemblFungi"/>
</dbReference>
<feature type="coiled-coil region" evidence="1">
    <location>
        <begin position="132"/>
        <end position="186"/>
    </location>
</feature>
<dbReference type="RefSeq" id="XP_003686687.1">
    <property type="nucleotide sequence ID" value="XM_003686639.1"/>
</dbReference>
<dbReference type="GO" id="GO:0007034">
    <property type="term" value="P:vacuolar transport"/>
    <property type="evidence" value="ECO:0007669"/>
    <property type="project" value="EnsemblFungi"/>
</dbReference>
<evidence type="ECO:0000313" key="4">
    <source>
        <dbReference type="Proteomes" id="UP000005666"/>
    </source>
</evidence>
<evidence type="ECO:0000256" key="2">
    <source>
        <dbReference type="SAM" id="MobiDB-lite"/>
    </source>
</evidence>
<dbReference type="OMA" id="SGPDWFY"/>
<keyword evidence="1" id="KW-0175">Coiled coil</keyword>
<proteinExistence type="predicted"/>
<dbReference type="EMBL" id="HE612863">
    <property type="protein sequence ID" value="CCE64253.1"/>
    <property type="molecule type" value="Genomic_DNA"/>
</dbReference>
<dbReference type="InterPro" id="IPR013640">
    <property type="entry name" value="Vfa1"/>
</dbReference>
<organism evidence="3 4">
    <name type="scientific">Tetrapisispora phaffii (strain ATCC 24235 / CBS 4417 / NBRC 1672 / NRRL Y-8282 / UCD 70-5)</name>
    <name type="common">Yeast</name>
    <name type="synonym">Fabospora phaffii</name>
    <dbReference type="NCBI Taxonomy" id="1071381"/>
    <lineage>
        <taxon>Eukaryota</taxon>
        <taxon>Fungi</taxon>
        <taxon>Dikarya</taxon>
        <taxon>Ascomycota</taxon>
        <taxon>Saccharomycotina</taxon>
        <taxon>Saccharomycetes</taxon>
        <taxon>Saccharomycetales</taxon>
        <taxon>Saccharomycetaceae</taxon>
        <taxon>Tetrapisispora</taxon>
    </lineage>
</organism>
<dbReference type="AlphaFoldDB" id="G8BWU9"/>
<accession>G8BWU9</accession>